<evidence type="ECO:0000256" key="2">
    <source>
        <dbReference type="ARBA" id="ARBA00024446"/>
    </source>
</evidence>
<dbReference type="Pfam" id="PF03319">
    <property type="entry name" value="EutN_CcmL"/>
    <property type="match status" value="1"/>
</dbReference>
<sequence length="98" mass="10464">MFIARVVGTVVATRKAESLVGHKFLLLRQVNGEGKDTANYVVATDAVGAGEGDVVLYASGSSARQTQITHEKPCDAVVMAIIDSWEVGPKRIYDKSKA</sequence>
<dbReference type="SUPFAM" id="SSF159133">
    <property type="entry name" value="EutN/CcmL-like"/>
    <property type="match status" value="1"/>
</dbReference>
<organism evidence="3 4">
    <name type="scientific">Eiseniibacteriota bacterium</name>
    <dbReference type="NCBI Taxonomy" id="2212470"/>
    <lineage>
        <taxon>Bacteria</taxon>
        <taxon>Candidatus Eiseniibacteriota</taxon>
    </lineage>
</organism>
<dbReference type="Proteomes" id="UP000547674">
    <property type="component" value="Unassembled WGS sequence"/>
</dbReference>
<evidence type="ECO:0000313" key="4">
    <source>
        <dbReference type="Proteomes" id="UP000547674"/>
    </source>
</evidence>
<dbReference type="AlphaFoldDB" id="A0A7Y2EGU2"/>
<dbReference type="GO" id="GO:0031469">
    <property type="term" value="C:bacterial microcompartment"/>
    <property type="evidence" value="ECO:0007669"/>
    <property type="project" value="UniProtKB-SubCell"/>
</dbReference>
<dbReference type="CDD" id="cd01614">
    <property type="entry name" value="EutN_CcmL"/>
    <property type="match status" value="1"/>
</dbReference>
<proteinExistence type="predicted"/>
<dbReference type="PROSITE" id="PS51932">
    <property type="entry name" value="BMV"/>
    <property type="match status" value="1"/>
</dbReference>
<accession>A0A7Y2EGU2</accession>
<dbReference type="PANTHER" id="PTHR36539">
    <property type="entry name" value="ETHANOLAMINE UTILIZATION PROTEIN EUTN"/>
    <property type="match status" value="1"/>
</dbReference>
<dbReference type="PANTHER" id="PTHR36539:SF1">
    <property type="entry name" value="BACTERIAL MICROCOMPARTMENT SHELL VERTEX PROTEIN EUTN"/>
    <property type="match status" value="1"/>
</dbReference>
<keyword evidence="2" id="KW-1283">Bacterial microcompartment</keyword>
<name>A0A7Y2EGU2_UNCEI</name>
<comment type="subcellular location">
    <subcellularLocation>
        <location evidence="1">Bacterial microcompartment</location>
    </subcellularLocation>
</comment>
<reference evidence="3 4" key="1">
    <citation type="submission" date="2020-03" db="EMBL/GenBank/DDBJ databases">
        <title>Metabolic flexibility allows generalist bacteria to become dominant in a frequently disturbed ecosystem.</title>
        <authorList>
            <person name="Chen Y.-J."/>
            <person name="Leung P.M."/>
            <person name="Bay S.K."/>
            <person name="Hugenholtz P."/>
            <person name="Kessler A.J."/>
            <person name="Shelley G."/>
            <person name="Waite D.W."/>
            <person name="Cook P.L."/>
            <person name="Greening C."/>
        </authorList>
    </citation>
    <scope>NUCLEOTIDE SEQUENCE [LARGE SCALE GENOMIC DNA]</scope>
    <source>
        <strain evidence="3">SS_bin_28</strain>
    </source>
</reference>
<evidence type="ECO:0000256" key="1">
    <source>
        <dbReference type="ARBA" id="ARBA00024322"/>
    </source>
</evidence>
<dbReference type="EMBL" id="JABDJR010000618">
    <property type="protein sequence ID" value="NNF08128.1"/>
    <property type="molecule type" value="Genomic_DNA"/>
</dbReference>
<protein>
    <submittedName>
        <fullName evidence="3">EutN/CcmL family microcompartment protein</fullName>
    </submittedName>
</protein>
<dbReference type="InterPro" id="IPR036677">
    <property type="entry name" value="EutN_CcmL_sf"/>
</dbReference>
<dbReference type="InterPro" id="IPR004992">
    <property type="entry name" value="EutN_CcmL"/>
</dbReference>
<evidence type="ECO:0000313" key="3">
    <source>
        <dbReference type="EMBL" id="NNF08128.1"/>
    </source>
</evidence>
<gene>
    <name evidence="3" type="ORF">HKN21_15295</name>
</gene>
<comment type="caution">
    <text evidence="3">The sequence shown here is derived from an EMBL/GenBank/DDBJ whole genome shotgun (WGS) entry which is preliminary data.</text>
</comment>
<dbReference type="Gene3D" id="2.40.50.220">
    <property type="entry name" value="EutN/Ccml"/>
    <property type="match status" value="1"/>
</dbReference>